<protein>
    <submittedName>
        <fullName evidence="3">Alpha/beta hydrolase</fullName>
    </submittedName>
</protein>
<dbReference type="EMBL" id="JAUEIR010000008">
    <property type="protein sequence ID" value="MDN0069984.1"/>
    <property type="molecule type" value="Genomic_DNA"/>
</dbReference>
<organism evidence="3 4">
    <name type="scientific">Collinsella ihumii</name>
    <dbReference type="NCBI Taxonomy" id="1720204"/>
    <lineage>
        <taxon>Bacteria</taxon>
        <taxon>Bacillati</taxon>
        <taxon>Actinomycetota</taxon>
        <taxon>Coriobacteriia</taxon>
        <taxon>Coriobacteriales</taxon>
        <taxon>Coriobacteriaceae</taxon>
        <taxon>Collinsella</taxon>
    </lineage>
</organism>
<dbReference type="GO" id="GO:0016787">
    <property type="term" value="F:hydrolase activity"/>
    <property type="evidence" value="ECO:0007669"/>
    <property type="project" value="UniProtKB-KW"/>
</dbReference>
<accession>A0AAW7JTD5</accession>
<evidence type="ECO:0000256" key="1">
    <source>
        <dbReference type="ARBA" id="ARBA00022801"/>
    </source>
</evidence>
<comment type="caution">
    <text evidence="3">The sequence shown here is derived from an EMBL/GenBank/DDBJ whole genome shotgun (WGS) entry which is preliminary data.</text>
</comment>
<gene>
    <name evidence="3" type="ORF">QVN40_09805</name>
</gene>
<dbReference type="Gene3D" id="3.40.50.1820">
    <property type="entry name" value="alpha/beta hydrolase"/>
    <property type="match status" value="1"/>
</dbReference>
<evidence type="ECO:0000259" key="2">
    <source>
        <dbReference type="Pfam" id="PF20434"/>
    </source>
</evidence>
<proteinExistence type="predicted"/>
<name>A0AAW7JTD5_9ACTN</name>
<dbReference type="AlphaFoldDB" id="A0AAW7JTD5"/>
<sequence>METKAWTYEEFPEYTEHVDGATMVDTTGDEIEVKYLNDVPYETEGGVELHLQLLVPVTRNGLDGPLPCIAFVKGSAWRKQKMYVLIPELARIAQMGYVVAEVEYRPASDAPFPAQIVDTQNAIRYLRANADKLGIDPEKIIVMGNSSGGHCAVFASFLEAGGSAIPDVPCGVRGVIDLYGAVSLLADDSFPITSDHHTPTSPEGILMGGADMRDDMKLREKGTAACYITPELEIPPVLVVHGTKDRKCNTRQSVDLYRKLLACGKDAELYLVRGADHGGAEFYTDYMLGVYDGFIRRCLK</sequence>
<dbReference type="SUPFAM" id="SSF53474">
    <property type="entry name" value="alpha/beta-Hydrolases"/>
    <property type="match status" value="1"/>
</dbReference>
<dbReference type="PANTHER" id="PTHR48081:SF13">
    <property type="entry name" value="ALPHA_BETA HYDROLASE"/>
    <property type="match status" value="1"/>
</dbReference>
<dbReference type="Proteomes" id="UP001168505">
    <property type="component" value="Unassembled WGS sequence"/>
</dbReference>
<dbReference type="InterPro" id="IPR050300">
    <property type="entry name" value="GDXG_lipolytic_enzyme"/>
</dbReference>
<dbReference type="RefSeq" id="WP_289827543.1">
    <property type="nucleotide sequence ID" value="NZ_JAUEIR010000008.1"/>
</dbReference>
<dbReference type="InterPro" id="IPR029058">
    <property type="entry name" value="AB_hydrolase_fold"/>
</dbReference>
<keyword evidence="1 3" id="KW-0378">Hydrolase</keyword>
<dbReference type="PANTHER" id="PTHR48081">
    <property type="entry name" value="AB HYDROLASE SUPERFAMILY PROTEIN C4A8.06C"/>
    <property type="match status" value="1"/>
</dbReference>
<evidence type="ECO:0000313" key="4">
    <source>
        <dbReference type="Proteomes" id="UP001168505"/>
    </source>
</evidence>
<evidence type="ECO:0000313" key="3">
    <source>
        <dbReference type="EMBL" id="MDN0069984.1"/>
    </source>
</evidence>
<dbReference type="Pfam" id="PF20434">
    <property type="entry name" value="BD-FAE"/>
    <property type="match status" value="1"/>
</dbReference>
<reference evidence="3" key="1">
    <citation type="submission" date="2023-06" db="EMBL/GenBank/DDBJ databases">
        <authorList>
            <person name="Zeman M."/>
            <person name="Kubasova T."/>
            <person name="Jahodarova E."/>
            <person name="Nykrynova M."/>
            <person name="Rychlik I."/>
        </authorList>
    </citation>
    <scope>NUCLEOTIDE SEQUENCE</scope>
    <source>
        <strain evidence="3">15_COKtk</strain>
    </source>
</reference>
<feature type="domain" description="BD-FAE-like" evidence="2">
    <location>
        <begin position="63"/>
        <end position="260"/>
    </location>
</feature>
<dbReference type="InterPro" id="IPR049492">
    <property type="entry name" value="BD-FAE-like_dom"/>
</dbReference>
<reference evidence="3" key="2">
    <citation type="submission" date="2023-08" db="EMBL/GenBank/DDBJ databases">
        <title>Identification and characterization of horizontal gene transfer across gut microbiota members of farm animals based on homology search.</title>
        <authorList>
            <person name="Schwarzerova J."/>
            <person name="Nykrynova M."/>
            <person name="Jureckova K."/>
            <person name="Cejkova D."/>
            <person name="Rychlik I."/>
        </authorList>
    </citation>
    <scope>NUCLEOTIDE SEQUENCE</scope>
    <source>
        <strain evidence="3">15_COKtk</strain>
    </source>
</reference>